<gene>
    <name evidence="1" type="ORF">G3T37_08535</name>
</gene>
<dbReference type="CDD" id="cd00090">
    <property type="entry name" value="HTH_ARSR"/>
    <property type="match status" value="1"/>
</dbReference>
<dbReference type="InterPro" id="IPR011991">
    <property type="entry name" value="ArsR-like_HTH"/>
</dbReference>
<dbReference type="InterPro" id="IPR036388">
    <property type="entry name" value="WH-like_DNA-bd_sf"/>
</dbReference>
<sequence length="216" mass="22906">MRDVEIIESAGAAEACLDPMRSRLLAALREPGSASTLAQRTGLQRQKINYHLRALERAGVVELVEERRRGNMTERVVQATAASYVISPAALAELAPDPAARPDQLSAHWMLAIAARLVREVGTLLSRATAAGRPLATLTIDAELRFATAADRAGFAAELSETLAALVTKYDSAATATARPHRLIVALHPSITAAGDAAALTPSTTTAITANQRRPR</sequence>
<proteinExistence type="predicted"/>
<dbReference type="AlphaFoldDB" id="A0A7C9TS16"/>
<evidence type="ECO:0000313" key="2">
    <source>
        <dbReference type="Proteomes" id="UP000479756"/>
    </source>
</evidence>
<accession>A0A7C9TS16</accession>
<keyword evidence="2" id="KW-1185">Reference proteome</keyword>
<dbReference type="Gene3D" id="1.10.10.10">
    <property type="entry name" value="Winged helix-like DNA-binding domain superfamily/Winged helix DNA-binding domain"/>
    <property type="match status" value="1"/>
</dbReference>
<reference evidence="1 2" key="1">
    <citation type="journal article" date="2014" name="Int. J. Syst. Evol. Microbiol.">
        <title>Description of Galbitalea soli gen. nov., sp. nov., and Frondihabitans sucicola sp. nov.</title>
        <authorList>
            <person name="Kim S.J."/>
            <person name="Lim J.M."/>
            <person name="Ahn J.H."/>
            <person name="Weon H.Y."/>
            <person name="Hamada M."/>
            <person name="Suzuki K."/>
            <person name="Ahn T.Y."/>
            <person name="Kwon S.W."/>
        </authorList>
    </citation>
    <scope>NUCLEOTIDE SEQUENCE [LARGE SCALE GENOMIC DNA]</scope>
    <source>
        <strain evidence="1 2">NBRC 108727</strain>
    </source>
</reference>
<evidence type="ECO:0000313" key="1">
    <source>
        <dbReference type="EMBL" id="NEM91403.1"/>
    </source>
</evidence>
<dbReference type="Pfam" id="PF12840">
    <property type="entry name" value="HTH_20"/>
    <property type="match status" value="1"/>
</dbReference>
<name>A0A7C9TS16_9MICO</name>
<comment type="caution">
    <text evidence="1">The sequence shown here is derived from an EMBL/GenBank/DDBJ whole genome shotgun (WGS) entry which is preliminary data.</text>
</comment>
<dbReference type="RefSeq" id="WP_163473094.1">
    <property type="nucleotide sequence ID" value="NZ_JAAGWZ010000002.1"/>
</dbReference>
<dbReference type="EMBL" id="JAAGWZ010000002">
    <property type="protein sequence ID" value="NEM91403.1"/>
    <property type="molecule type" value="Genomic_DNA"/>
</dbReference>
<protein>
    <submittedName>
        <fullName evidence="1">Helix-turn-helix transcriptional regulator</fullName>
    </submittedName>
</protein>
<dbReference type="Proteomes" id="UP000479756">
    <property type="component" value="Unassembled WGS sequence"/>
</dbReference>
<dbReference type="SUPFAM" id="SSF46785">
    <property type="entry name" value="Winged helix' DNA-binding domain"/>
    <property type="match status" value="1"/>
</dbReference>
<organism evidence="1 2">
    <name type="scientific">Galbitalea soli</name>
    <dbReference type="NCBI Taxonomy" id="1268042"/>
    <lineage>
        <taxon>Bacteria</taxon>
        <taxon>Bacillati</taxon>
        <taxon>Actinomycetota</taxon>
        <taxon>Actinomycetes</taxon>
        <taxon>Micrococcales</taxon>
        <taxon>Microbacteriaceae</taxon>
        <taxon>Galbitalea</taxon>
    </lineage>
</organism>
<dbReference type="InterPro" id="IPR036390">
    <property type="entry name" value="WH_DNA-bd_sf"/>
</dbReference>